<evidence type="ECO:0000256" key="1">
    <source>
        <dbReference type="SAM" id="MobiDB-lite"/>
    </source>
</evidence>
<gene>
    <name evidence="2" type="ORF">AVDCRST_MAG30-1478</name>
</gene>
<feature type="region of interest" description="Disordered" evidence="1">
    <location>
        <begin position="1"/>
        <end position="84"/>
    </location>
</feature>
<feature type="compositionally biased region" description="Basic and acidic residues" evidence="1">
    <location>
        <begin position="34"/>
        <end position="46"/>
    </location>
</feature>
<reference evidence="2" key="1">
    <citation type="submission" date="2020-02" db="EMBL/GenBank/DDBJ databases">
        <authorList>
            <person name="Meier V. D."/>
        </authorList>
    </citation>
    <scope>NUCLEOTIDE SEQUENCE</scope>
    <source>
        <strain evidence="2">AVDCRST_MAG30</strain>
    </source>
</reference>
<protein>
    <submittedName>
        <fullName evidence="2">Uncharacterized protein</fullName>
    </submittedName>
</protein>
<dbReference type="AlphaFoldDB" id="A0A6J4SFV8"/>
<dbReference type="EMBL" id="CADCVS010000206">
    <property type="protein sequence ID" value="CAA9492926.1"/>
    <property type="molecule type" value="Genomic_DNA"/>
</dbReference>
<feature type="non-terminal residue" evidence="2">
    <location>
        <position position="84"/>
    </location>
</feature>
<feature type="non-terminal residue" evidence="2">
    <location>
        <position position="1"/>
    </location>
</feature>
<feature type="compositionally biased region" description="Low complexity" evidence="1">
    <location>
        <begin position="75"/>
        <end position="84"/>
    </location>
</feature>
<evidence type="ECO:0000313" key="2">
    <source>
        <dbReference type="EMBL" id="CAA9492926.1"/>
    </source>
</evidence>
<organism evidence="2">
    <name type="scientific">uncultured Solirubrobacteraceae bacterium</name>
    <dbReference type="NCBI Taxonomy" id="1162706"/>
    <lineage>
        <taxon>Bacteria</taxon>
        <taxon>Bacillati</taxon>
        <taxon>Actinomycetota</taxon>
        <taxon>Thermoleophilia</taxon>
        <taxon>Solirubrobacterales</taxon>
        <taxon>Solirubrobacteraceae</taxon>
        <taxon>environmental samples</taxon>
    </lineage>
</organism>
<proteinExistence type="predicted"/>
<sequence>ARQDVPPQGLVDLARAAVGPQRRRHGRPHPAAGQDHRGGAAADRPRGGVRRGPRRRRGLRPPRPRHAGDPRRALGRAAAAADRM</sequence>
<accession>A0A6J4SFV8</accession>
<feature type="compositionally biased region" description="Basic residues" evidence="1">
    <location>
        <begin position="47"/>
        <end position="65"/>
    </location>
</feature>
<name>A0A6J4SFV8_9ACTN</name>